<dbReference type="SMART" id="SM00343">
    <property type="entry name" value="ZnF_C2HC"/>
    <property type="match status" value="1"/>
</dbReference>
<keyword evidence="4" id="KW-0479">Metal-binding</keyword>
<evidence type="ECO:0000313" key="10">
    <source>
        <dbReference type="EMBL" id="KAF8725661.1"/>
    </source>
</evidence>
<dbReference type="Gene3D" id="4.10.60.10">
    <property type="entry name" value="Zinc finger, CCHC-type"/>
    <property type="match status" value="1"/>
</dbReference>
<name>A0A835KED1_9POAL</name>
<dbReference type="Gene3D" id="3.30.430.20">
    <property type="entry name" value="Gnk2 domain, C-X8-C-X2-C motif"/>
    <property type="match status" value="2"/>
</dbReference>
<keyword evidence="2 6" id="KW-0732">Signal</keyword>
<dbReference type="InterPro" id="IPR001878">
    <property type="entry name" value="Znf_CCHC"/>
</dbReference>
<dbReference type="InterPro" id="IPR012337">
    <property type="entry name" value="RNaseH-like_sf"/>
</dbReference>
<feature type="signal peptide" evidence="6">
    <location>
        <begin position="1"/>
        <end position="25"/>
    </location>
</feature>
<dbReference type="Pfam" id="PF13976">
    <property type="entry name" value="gag_pre-integrs"/>
    <property type="match status" value="1"/>
</dbReference>
<evidence type="ECO:0000256" key="4">
    <source>
        <dbReference type="PROSITE-ProRule" id="PRU00047"/>
    </source>
</evidence>
<feature type="domain" description="Gnk2-homologous" evidence="9">
    <location>
        <begin position="24"/>
        <end position="126"/>
    </location>
</feature>
<feature type="compositionally biased region" description="Gly residues" evidence="5">
    <location>
        <begin position="472"/>
        <end position="486"/>
    </location>
</feature>
<evidence type="ECO:0000256" key="6">
    <source>
        <dbReference type="SAM" id="SignalP"/>
    </source>
</evidence>
<evidence type="ECO:0000313" key="11">
    <source>
        <dbReference type="Proteomes" id="UP000636709"/>
    </source>
</evidence>
<dbReference type="PROSITE" id="PS50158">
    <property type="entry name" value="ZF_CCHC"/>
    <property type="match status" value="1"/>
</dbReference>
<dbReference type="EMBL" id="JACEFO010001653">
    <property type="protein sequence ID" value="KAF8725661.1"/>
    <property type="molecule type" value="Genomic_DNA"/>
</dbReference>
<feature type="domain" description="CCHC-type" evidence="7">
    <location>
        <begin position="521"/>
        <end position="536"/>
    </location>
</feature>
<dbReference type="InterPro" id="IPR002902">
    <property type="entry name" value="GNK2"/>
</dbReference>
<dbReference type="PANTHER" id="PTHR42648">
    <property type="entry name" value="TRANSPOSASE, PUTATIVE-RELATED"/>
    <property type="match status" value="1"/>
</dbReference>
<keyword evidence="4" id="KW-0863">Zinc-finger</keyword>
<dbReference type="PROSITE" id="PS51473">
    <property type="entry name" value="GNK2"/>
    <property type="match status" value="2"/>
</dbReference>
<dbReference type="InterPro" id="IPR025724">
    <property type="entry name" value="GAG-pre-integrase_dom"/>
</dbReference>
<dbReference type="Pfam" id="PF00665">
    <property type="entry name" value="rve"/>
    <property type="match status" value="1"/>
</dbReference>
<evidence type="ECO:0000256" key="1">
    <source>
        <dbReference type="ARBA" id="ARBA00022670"/>
    </source>
</evidence>
<evidence type="ECO:0000256" key="2">
    <source>
        <dbReference type="ARBA" id="ARBA00022729"/>
    </source>
</evidence>
<feature type="chain" id="PRO_5032358441" evidence="6">
    <location>
        <begin position="26"/>
        <end position="1360"/>
    </location>
</feature>
<feature type="compositionally biased region" description="Basic and acidic residues" evidence="5">
    <location>
        <begin position="487"/>
        <end position="507"/>
    </location>
</feature>
<dbReference type="Gene3D" id="3.30.420.10">
    <property type="entry name" value="Ribonuclease H-like superfamily/Ribonuclease H"/>
    <property type="match status" value="1"/>
</dbReference>
<evidence type="ECO:0000256" key="3">
    <source>
        <dbReference type="ARBA" id="ARBA00022737"/>
    </source>
</evidence>
<dbReference type="InterPro" id="IPR057670">
    <property type="entry name" value="SH3_retrovirus"/>
</dbReference>
<dbReference type="SUPFAM" id="SSF53098">
    <property type="entry name" value="Ribonuclease H-like"/>
    <property type="match status" value="1"/>
</dbReference>
<gene>
    <name evidence="10" type="ORF">HU200_020204</name>
</gene>
<dbReference type="Pfam" id="PF01657">
    <property type="entry name" value="Stress-antifung"/>
    <property type="match status" value="2"/>
</dbReference>
<dbReference type="OrthoDB" id="906313at2759"/>
<dbReference type="Pfam" id="PF13961">
    <property type="entry name" value="DUF4219"/>
    <property type="match status" value="1"/>
</dbReference>
<feature type="region of interest" description="Disordered" evidence="5">
    <location>
        <begin position="1324"/>
        <end position="1360"/>
    </location>
</feature>
<sequence>MAPPPRVLLLLLLAATALSPHICSAVDPITTYCAKNFTGAQTQSSITQVLFTLVPRASSAYYATATSGTGGSAIWGLAQCRGDIPSSDCALCISAAAKQVASACHGQADARVWYDYCFLRYDDANFIGLPDTGYELVLINTANASDPFEFDMAESKLMARVAAEAGSDKASGGGLARETARLDSATTIYGLGCEPSSSPATGVGDLGNKWYQSDGYDTGGDVVAANLRHGVEVACGRQPTTIAIATATPAAFARVVERRAKDVGGAGWPMLTKTNYGTWAAMMKLMLKGRHLWDAVDRGGGDADDDLMALEAICKGVPEEMRETMANKSSAKVAWDDLKTANLGVERVRRAKAHTLCREFDSLTFKDGESIDEFNLRIDGVIDVATVVRKFLQALPPRLHQIALSIEMLLDVEEVSVEELVGRLKAAEERHGLTGGGASIAQLNLTEDELVARLSKKMQLNSDKGSGSSSGSWGGQQRGRGGGGQKKGGEGSWDRRNHEGGRGKGGDGARGGNGDLASDQCRYCGKTGHWARECPKRRRDGLALAAQVEEESEPTLLVTAGLPLPPVAAAATQIHIDEDKLFVQLGERSDGDTARWILDTGATNHMTGARSAFAELDSGIRGTVRFGDGSTVGIEGRGTVLFQCKTGEHQKLTGVYHIPRLTANIISLGQLEEEGFKILLNQGALKIWDPEGRLVARVPRAASRLYILKVVVDKPVCLAAHTEETAWRWHARYGHLGFQGLQKLSKGEMVIGLPRIDHVNQVCDGCLVGKQRRFPFPAASKFRARQRLELVHADLCGPITPATPGGKKMFLLAVDDMSRYMWLVLLVTKDESSTAIVRLQAGAEKEAERKLGTLRTDRGGEFTARAFGDYCAGQGIQRHFTAPYTPQQNGVVERRNQTVLGMARCMLKAMGVPGRFWGEAVTTAVFILNRAPTKSLDSKTPYEAWYEKKPAVHYFRTFGCVAHVKNTGGHLKKLDDRSKAMVFLGYEPGTKAYRLYDPGADRVHVSRDVVFQEERAWDWSQGDAAGMNAYNDKIDDDPFIVEYVYMPGVAERVCSKRAPERDAAATCSIVCTRRAQDPGVRHAVEGESERNPYTNTAWRGQHAQTSCPRRVEESLTTMTSTQSEEMEVDEELLVAVGDGEPATFEEAKLEPCWLKAMKEEMLADILTKSMGQTRFSELRDKIGVVKLEASLHLLRRRELEIWATGWCTRDITAADCGLCVAQAVAEMPNYCRFRRGCRVLYSSCMARYETYPFFFPVTGGQDGAVDASSHAGEYEKVVPNIDTIPSRRHVAEMDAAVPRPAPAITTGKEVRSFPGTLFSRLPPSPPVSACASQVKAQGTGHTRRSPPPPVELASPLDPFP</sequence>
<feature type="region of interest" description="Disordered" evidence="5">
    <location>
        <begin position="460"/>
        <end position="513"/>
    </location>
</feature>
<evidence type="ECO:0000259" key="9">
    <source>
        <dbReference type="PROSITE" id="PS51473"/>
    </source>
</evidence>
<dbReference type="Pfam" id="PF25597">
    <property type="entry name" value="SH3_retrovirus"/>
    <property type="match status" value="1"/>
</dbReference>
<dbReference type="InterPro" id="IPR036397">
    <property type="entry name" value="RNaseH_sf"/>
</dbReference>
<keyword evidence="3" id="KW-0677">Repeat</keyword>
<dbReference type="GO" id="GO:0008233">
    <property type="term" value="F:peptidase activity"/>
    <property type="evidence" value="ECO:0007669"/>
    <property type="project" value="UniProtKB-KW"/>
</dbReference>
<evidence type="ECO:0000256" key="5">
    <source>
        <dbReference type="SAM" id="MobiDB-lite"/>
    </source>
</evidence>
<keyword evidence="1" id="KW-0378">Hydrolase</keyword>
<feature type="domain" description="Integrase catalytic" evidence="8">
    <location>
        <begin position="773"/>
        <end position="949"/>
    </location>
</feature>
<dbReference type="InterPro" id="IPR054722">
    <property type="entry name" value="PolX-like_BBD"/>
</dbReference>
<evidence type="ECO:0000259" key="8">
    <source>
        <dbReference type="PROSITE" id="PS50994"/>
    </source>
</evidence>
<keyword evidence="1" id="KW-0645">Protease</keyword>
<dbReference type="GO" id="GO:0015074">
    <property type="term" value="P:DNA integration"/>
    <property type="evidence" value="ECO:0007669"/>
    <property type="project" value="InterPro"/>
</dbReference>
<comment type="caution">
    <text evidence="10">The sequence shown here is derived from an EMBL/GenBank/DDBJ whole genome shotgun (WGS) entry which is preliminary data.</text>
</comment>
<keyword evidence="4" id="KW-0862">Zinc</keyword>
<dbReference type="PANTHER" id="PTHR42648:SF25">
    <property type="entry name" value="RNA-DIRECTED DNA POLYMERASE"/>
    <property type="match status" value="1"/>
</dbReference>
<dbReference type="InterPro" id="IPR025314">
    <property type="entry name" value="DUF4219"/>
</dbReference>
<dbReference type="SUPFAM" id="SSF57756">
    <property type="entry name" value="Retrovirus zinc finger-like domains"/>
    <property type="match status" value="1"/>
</dbReference>
<dbReference type="Pfam" id="PF22936">
    <property type="entry name" value="Pol_BBD"/>
    <property type="match status" value="1"/>
</dbReference>
<feature type="domain" description="Gnk2-homologous" evidence="9">
    <location>
        <begin position="1149"/>
        <end position="1253"/>
    </location>
</feature>
<dbReference type="CDD" id="cd23509">
    <property type="entry name" value="Gnk2-like"/>
    <property type="match status" value="2"/>
</dbReference>
<dbReference type="Pfam" id="PF00098">
    <property type="entry name" value="zf-CCHC"/>
    <property type="match status" value="1"/>
</dbReference>
<dbReference type="PROSITE" id="PS50994">
    <property type="entry name" value="INTEGRASE"/>
    <property type="match status" value="1"/>
</dbReference>
<dbReference type="InterPro" id="IPR036875">
    <property type="entry name" value="Znf_CCHC_sf"/>
</dbReference>
<dbReference type="GO" id="GO:0008270">
    <property type="term" value="F:zinc ion binding"/>
    <property type="evidence" value="ECO:0007669"/>
    <property type="project" value="UniProtKB-KW"/>
</dbReference>
<dbReference type="Pfam" id="PF14223">
    <property type="entry name" value="Retrotran_gag_2"/>
    <property type="match status" value="1"/>
</dbReference>
<protein>
    <submittedName>
        <fullName evidence="10">Uncharacterized protein</fullName>
    </submittedName>
</protein>
<dbReference type="InterPro" id="IPR001584">
    <property type="entry name" value="Integrase_cat-core"/>
</dbReference>
<dbReference type="InterPro" id="IPR038408">
    <property type="entry name" value="GNK2_sf"/>
</dbReference>
<dbReference type="InterPro" id="IPR039537">
    <property type="entry name" value="Retrotran_Ty1/copia-like"/>
</dbReference>
<dbReference type="GO" id="GO:0003676">
    <property type="term" value="F:nucleic acid binding"/>
    <property type="evidence" value="ECO:0007669"/>
    <property type="project" value="InterPro"/>
</dbReference>
<dbReference type="GO" id="GO:0006508">
    <property type="term" value="P:proteolysis"/>
    <property type="evidence" value="ECO:0007669"/>
    <property type="project" value="UniProtKB-KW"/>
</dbReference>
<feature type="compositionally biased region" description="Polar residues" evidence="5">
    <location>
        <begin position="1330"/>
        <end position="1340"/>
    </location>
</feature>
<reference evidence="10" key="1">
    <citation type="submission" date="2020-07" db="EMBL/GenBank/DDBJ databases">
        <title>Genome sequence and genetic diversity analysis of an under-domesticated orphan crop, white fonio (Digitaria exilis).</title>
        <authorList>
            <person name="Bennetzen J.L."/>
            <person name="Chen S."/>
            <person name="Ma X."/>
            <person name="Wang X."/>
            <person name="Yssel A.E.J."/>
            <person name="Chaluvadi S.R."/>
            <person name="Johnson M."/>
            <person name="Gangashetty P."/>
            <person name="Hamidou F."/>
            <person name="Sanogo M.D."/>
            <person name="Zwaenepoel A."/>
            <person name="Wallace J."/>
            <person name="Van De Peer Y."/>
            <person name="Van Deynze A."/>
        </authorList>
    </citation>
    <scope>NUCLEOTIDE SEQUENCE</scope>
    <source>
        <tissue evidence="10">Leaves</tissue>
    </source>
</reference>
<evidence type="ECO:0000259" key="7">
    <source>
        <dbReference type="PROSITE" id="PS50158"/>
    </source>
</evidence>
<dbReference type="Proteomes" id="UP000636709">
    <property type="component" value="Unassembled WGS sequence"/>
</dbReference>
<proteinExistence type="predicted"/>
<keyword evidence="11" id="KW-1185">Reference proteome</keyword>
<accession>A0A835KED1</accession>
<organism evidence="10 11">
    <name type="scientific">Digitaria exilis</name>
    <dbReference type="NCBI Taxonomy" id="1010633"/>
    <lineage>
        <taxon>Eukaryota</taxon>
        <taxon>Viridiplantae</taxon>
        <taxon>Streptophyta</taxon>
        <taxon>Embryophyta</taxon>
        <taxon>Tracheophyta</taxon>
        <taxon>Spermatophyta</taxon>
        <taxon>Magnoliopsida</taxon>
        <taxon>Liliopsida</taxon>
        <taxon>Poales</taxon>
        <taxon>Poaceae</taxon>
        <taxon>PACMAD clade</taxon>
        <taxon>Panicoideae</taxon>
        <taxon>Panicodae</taxon>
        <taxon>Paniceae</taxon>
        <taxon>Anthephorinae</taxon>
        <taxon>Digitaria</taxon>
    </lineage>
</organism>